<gene>
    <name evidence="1" type="ORF">BT1A1_1212</name>
</gene>
<proteinExistence type="predicted"/>
<dbReference type="PATRIC" id="fig|35841.6.peg.3078"/>
<sequence>MLKRISKVERIGIQILTFSSHLLIGDSTIINAKSDTFAVKRDKELFLENEGDVINYGIFSLPLILPPIDQQIYYRNQHMCGCIVVNRINILGATSSSIIQIGSNKNIYLENRRKEIRQIAEPENIQKATNQTE</sequence>
<dbReference type="Pfam" id="PF10970">
    <property type="entry name" value="GerPE"/>
    <property type="match status" value="1"/>
</dbReference>
<evidence type="ECO:0000313" key="1">
    <source>
        <dbReference type="EMBL" id="CEE01044.1"/>
    </source>
</evidence>
<keyword evidence="2" id="KW-1185">Reference proteome</keyword>
<dbReference type="GeneID" id="92960359"/>
<evidence type="ECO:0008006" key="3">
    <source>
        <dbReference type="Google" id="ProtNLM"/>
    </source>
</evidence>
<dbReference type="EMBL" id="CCRF01000039">
    <property type="protein sequence ID" value="CEE01044.1"/>
    <property type="molecule type" value="Genomic_DNA"/>
</dbReference>
<dbReference type="RefSeq" id="WP_034769084.1">
    <property type="nucleotide sequence ID" value="NZ_CCRF01000039.1"/>
</dbReference>
<dbReference type="STRING" id="35841.B4167_2310"/>
<accession>A0A090KQU5</accession>
<reference evidence="1 2" key="1">
    <citation type="submission" date="2014-07" db="EMBL/GenBank/DDBJ databases">
        <authorList>
            <person name="Wibberg Daniel"/>
        </authorList>
    </citation>
    <scope>NUCLEOTIDE SEQUENCE [LARGE SCALE GENOMIC DNA]</scope>
</reference>
<dbReference type="AlphaFoldDB" id="A0A090KQU5"/>
<organism evidence="1 2">
    <name type="scientific">Caldibacillus thermoamylovorans</name>
    <dbReference type="NCBI Taxonomy" id="35841"/>
    <lineage>
        <taxon>Bacteria</taxon>
        <taxon>Bacillati</taxon>
        <taxon>Bacillota</taxon>
        <taxon>Bacilli</taxon>
        <taxon>Bacillales</taxon>
        <taxon>Bacillaceae</taxon>
        <taxon>Caldibacillus</taxon>
    </lineage>
</organism>
<dbReference type="Proteomes" id="UP000040576">
    <property type="component" value="Unassembled WGS sequence"/>
</dbReference>
<evidence type="ECO:0000313" key="2">
    <source>
        <dbReference type="Proteomes" id="UP000040576"/>
    </source>
</evidence>
<name>A0A090KQU5_9BACI</name>
<protein>
    <recommendedName>
        <fullName evidence="3">Spore germination protein GerPE</fullName>
    </recommendedName>
</protein>
<dbReference type="InterPro" id="IPR024496">
    <property type="entry name" value="Spore_germ_GerPE"/>
</dbReference>